<proteinExistence type="predicted"/>
<dbReference type="OrthoDB" id="288929at2"/>
<dbReference type="InterPro" id="IPR039422">
    <property type="entry name" value="MarR/SlyA-like"/>
</dbReference>
<dbReference type="InterPro" id="IPR036390">
    <property type="entry name" value="WH_DNA-bd_sf"/>
</dbReference>
<organism evidence="3 4">
    <name type="scientific">Paenibacillus lentus</name>
    <dbReference type="NCBI Taxonomy" id="1338368"/>
    <lineage>
        <taxon>Bacteria</taxon>
        <taxon>Bacillati</taxon>
        <taxon>Bacillota</taxon>
        <taxon>Bacilli</taxon>
        <taxon>Bacillales</taxon>
        <taxon>Paenibacillaceae</taxon>
        <taxon>Paenibacillus</taxon>
    </lineage>
</organism>
<dbReference type="CDD" id="cd00090">
    <property type="entry name" value="HTH_ARSR"/>
    <property type="match status" value="1"/>
</dbReference>
<dbReference type="GO" id="GO:0003700">
    <property type="term" value="F:DNA-binding transcription factor activity"/>
    <property type="evidence" value="ECO:0007669"/>
    <property type="project" value="InterPro"/>
</dbReference>
<name>A0A3Q8SCE2_9BACL</name>
<dbReference type="PANTHER" id="PTHR33164:SF89">
    <property type="entry name" value="MARR FAMILY REGULATORY PROTEIN"/>
    <property type="match status" value="1"/>
</dbReference>
<dbReference type="EMBL" id="CP034248">
    <property type="protein sequence ID" value="AZK47487.1"/>
    <property type="molecule type" value="Genomic_DNA"/>
</dbReference>
<feature type="domain" description="HTH marR-type" evidence="2">
    <location>
        <begin position="1"/>
        <end position="139"/>
    </location>
</feature>
<evidence type="ECO:0000259" key="2">
    <source>
        <dbReference type="PROSITE" id="PS50995"/>
    </source>
</evidence>
<dbReference type="SMART" id="SM00347">
    <property type="entry name" value="HTH_MARR"/>
    <property type="match status" value="1"/>
</dbReference>
<accession>A0A3Q8SCE2</accession>
<dbReference type="AlphaFoldDB" id="A0A3Q8SCE2"/>
<dbReference type="RefSeq" id="WP_125083513.1">
    <property type="nucleotide sequence ID" value="NZ_CP034248.1"/>
</dbReference>
<dbReference type="PRINTS" id="PR00598">
    <property type="entry name" value="HTHMARR"/>
</dbReference>
<evidence type="ECO:0000313" key="4">
    <source>
        <dbReference type="Proteomes" id="UP000273145"/>
    </source>
</evidence>
<evidence type="ECO:0000313" key="3">
    <source>
        <dbReference type="EMBL" id="AZK47487.1"/>
    </source>
</evidence>
<sequence length="163" mass="18958">MNYKDWERMEEADLHFRKLVRRFVKGRDKITMEGVSLPGMLILNAIKNGQQRLGDLADQLDLTSGAITAICDKLERQGFAVRKRSEAERRIVTLYITERGRRMLERNQEAGTYMIDTMFGGFTSTELEVQISLFQRLDDSYRWFIKGSYPSNEAIRRSCYPGC</sequence>
<gene>
    <name evidence="3" type="ORF">EIM92_16090</name>
</gene>
<reference evidence="3 4" key="1">
    <citation type="submission" date="2018-11" db="EMBL/GenBank/DDBJ databases">
        <title>Genome sequencing of Paenibacillus lentus DSM25539(T).</title>
        <authorList>
            <person name="Kook J.-K."/>
            <person name="Park S.-N."/>
            <person name="Lim Y.K."/>
        </authorList>
    </citation>
    <scope>NUCLEOTIDE SEQUENCE [LARGE SCALE GENOMIC DNA]</scope>
    <source>
        <strain evidence="3 4">DSM 25539</strain>
    </source>
</reference>
<keyword evidence="4" id="KW-1185">Reference proteome</keyword>
<dbReference type="GO" id="GO:0006950">
    <property type="term" value="P:response to stress"/>
    <property type="evidence" value="ECO:0007669"/>
    <property type="project" value="TreeGrafter"/>
</dbReference>
<dbReference type="InterPro" id="IPR011991">
    <property type="entry name" value="ArsR-like_HTH"/>
</dbReference>
<dbReference type="Pfam" id="PF01047">
    <property type="entry name" value="MarR"/>
    <property type="match status" value="1"/>
</dbReference>
<protein>
    <submittedName>
        <fullName evidence="3">MarR family transcriptional regulator</fullName>
    </submittedName>
</protein>
<evidence type="ECO:0000256" key="1">
    <source>
        <dbReference type="ARBA" id="ARBA00023125"/>
    </source>
</evidence>
<dbReference type="PANTHER" id="PTHR33164">
    <property type="entry name" value="TRANSCRIPTIONAL REGULATOR, MARR FAMILY"/>
    <property type="match status" value="1"/>
</dbReference>
<dbReference type="Gene3D" id="1.10.10.10">
    <property type="entry name" value="Winged helix-like DNA-binding domain superfamily/Winged helix DNA-binding domain"/>
    <property type="match status" value="1"/>
</dbReference>
<keyword evidence="1" id="KW-0238">DNA-binding</keyword>
<dbReference type="PROSITE" id="PS50995">
    <property type="entry name" value="HTH_MARR_2"/>
    <property type="match status" value="1"/>
</dbReference>
<dbReference type="InterPro" id="IPR036388">
    <property type="entry name" value="WH-like_DNA-bd_sf"/>
</dbReference>
<dbReference type="GO" id="GO:0003677">
    <property type="term" value="F:DNA binding"/>
    <property type="evidence" value="ECO:0007669"/>
    <property type="project" value="UniProtKB-KW"/>
</dbReference>
<dbReference type="InterPro" id="IPR000835">
    <property type="entry name" value="HTH_MarR-typ"/>
</dbReference>
<dbReference type="KEGG" id="plen:EIM92_16090"/>
<dbReference type="SUPFAM" id="SSF46785">
    <property type="entry name" value="Winged helix' DNA-binding domain"/>
    <property type="match status" value="1"/>
</dbReference>
<dbReference type="Proteomes" id="UP000273145">
    <property type="component" value="Chromosome"/>
</dbReference>